<sequence>MDSISALGMSWRDRILGRGTFGSGYDEDFEFLDGDVMRSTINGVHVVNFSERVHQILVRDMATTVVMNKLSSRKFDLMVVYIDFEKPLVSQILVSGVVKRVDVDSLPLVCFSCGRFGHLQNLFLGVG</sequence>
<comment type="caution">
    <text evidence="1">The sequence shown here is derived from an EMBL/GenBank/DDBJ whole genome shotgun (WGS) entry which is preliminary data.</text>
</comment>
<protein>
    <submittedName>
        <fullName evidence="1">Uncharacterized protein</fullName>
    </submittedName>
</protein>
<proteinExistence type="predicted"/>
<name>A0ABR0QKJ7_GOSAR</name>
<gene>
    <name evidence="1" type="ORF">PVK06_008679</name>
</gene>
<keyword evidence="2" id="KW-1185">Reference proteome</keyword>
<organism evidence="1 2">
    <name type="scientific">Gossypium arboreum</name>
    <name type="common">Tree cotton</name>
    <name type="synonym">Gossypium nanking</name>
    <dbReference type="NCBI Taxonomy" id="29729"/>
    <lineage>
        <taxon>Eukaryota</taxon>
        <taxon>Viridiplantae</taxon>
        <taxon>Streptophyta</taxon>
        <taxon>Embryophyta</taxon>
        <taxon>Tracheophyta</taxon>
        <taxon>Spermatophyta</taxon>
        <taxon>Magnoliopsida</taxon>
        <taxon>eudicotyledons</taxon>
        <taxon>Gunneridae</taxon>
        <taxon>Pentapetalae</taxon>
        <taxon>rosids</taxon>
        <taxon>malvids</taxon>
        <taxon>Malvales</taxon>
        <taxon>Malvaceae</taxon>
        <taxon>Malvoideae</taxon>
        <taxon>Gossypium</taxon>
    </lineage>
</organism>
<accession>A0ABR0QKJ7</accession>
<reference evidence="1 2" key="1">
    <citation type="submission" date="2023-03" db="EMBL/GenBank/DDBJ databases">
        <title>WGS of Gossypium arboreum.</title>
        <authorList>
            <person name="Yu D."/>
        </authorList>
    </citation>
    <scope>NUCLEOTIDE SEQUENCE [LARGE SCALE GENOMIC DNA]</scope>
    <source>
        <tissue evidence="1">Leaf</tissue>
    </source>
</reference>
<evidence type="ECO:0000313" key="2">
    <source>
        <dbReference type="Proteomes" id="UP001358586"/>
    </source>
</evidence>
<dbReference type="Proteomes" id="UP001358586">
    <property type="component" value="Chromosome 3"/>
</dbReference>
<evidence type="ECO:0000313" key="1">
    <source>
        <dbReference type="EMBL" id="KAK5839836.1"/>
    </source>
</evidence>
<dbReference type="EMBL" id="JARKNE010000003">
    <property type="protein sequence ID" value="KAK5839836.1"/>
    <property type="molecule type" value="Genomic_DNA"/>
</dbReference>